<comment type="caution">
    <text evidence="3">The sequence shown here is derived from an EMBL/GenBank/DDBJ whole genome shotgun (WGS) entry which is preliminary data.</text>
</comment>
<dbReference type="Proteomes" id="UP000681722">
    <property type="component" value="Unassembled WGS sequence"/>
</dbReference>
<sequence>LCDIYRLQPETYYLAVDYIDRYLRTAEDLPKTKLQLLAITSLLNAAKLHEVDHPKSFDFGDVGFAIYSTVDFYEMGKWS</sequence>
<dbReference type="AlphaFoldDB" id="A0A816CVV8"/>
<gene>
    <name evidence="3" type="ORF">GPM918_LOCUS44308</name>
    <name evidence="2" type="ORF">OVA965_LOCUS37128</name>
    <name evidence="5" type="ORF">SRO942_LOCUS46090</name>
    <name evidence="4" type="ORF">TMI583_LOCUS38183</name>
</gene>
<name>A0A816CVV8_9BILA</name>
<evidence type="ECO:0000313" key="6">
    <source>
        <dbReference type="Proteomes" id="UP000663829"/>
    </source>
</evidence>
<dbReference type="Proteomes" id="UP000663829">
    <property type="component" value="Unassembled WGS sequence"/>
</dbReference>
<proteinExistence type="predicted"/>
<reference evidence="3" key="1">
    <citation type="submission" date="2021-02" db="EMBL/GenBank/DDBJ databases">
        <authorList>
            <person name="Nowell W R."/>
        </authorList>
    </citation>
    <scope>NUCLEOTIDE SEQUENCE</scope>
</reference>
<evidence type="ECO:0000313" key="3">
    <source>
        <dbReference type="EMBL" id="CAF1630326.1"/>
    </source>
</evidence>
<accession>A0A816CVV8</accession>
<dbReference type="EMBL" id="CAJNOQ010043408">
    <property type="protein sequence ID" value="CAF1630326.1"/>
    <property type="molecule type" value="Genomic_DNA"/>
</dbReference>
<dbReference type="EMBL" id="CAJOBC010111195">
    <property type="protein sequence ID" value="CAF4528464.1"/>
    <property type="molecule type" value="Genomic_DNA"/>
</dbReference>
<dbReference type="Proteomes" id="UP000677228">
    <property type="component" value="Unassembled WGS sequence"/>
</dbReference>
<dbReference type="OrthoDB" id="5590282at2759"/>
<keyword evidence="6" id="KW-1185">Reference proteome</keyword>
<evidence type="ECO:0000313" key="5">
    <source>
        <dbReference type="EMBL" id="CAF4528464.1"/>
    </source>
</evidence>
<feature type="non-terminal residue" evidence="3">
    <location>
        <position position="79"/>
    </location>
</feature>
<dbReference type="PANTHER" id="PTHR10177">
    <property type="entry name" value="CYCLINS"/>
    <property type="match status" value="1"/>
</dbReference>
<evidence type="ECO:0000259" key="1">
    <source>
        <dbReference type="Pfam" id="PF00134"/>
    </source>
</evidence>
<dbReference type="EMBL" id="CAJOBA010056617">
    <property type="protein sequence ID" value="CAF4293616.1"/>
    <property type="molecule type" value="Genomic_DNA"/>
</dbReference>
<dbReference type="InterPro" id="IPR036915">
    <property type="entry name" value="Cyclin-like_sf"/>
</dbReference>
<dbReference type="Pfam" id="PF00134">
    <property type="entry name" value="Cyclin_N"/>
    <property type="match status" value="1"/>
</dbReference>
<dbReference type="InterPro" id="IPR039361">
    <property type="entry name" value="Cyclin"/>
</dbReference>
<dbReference type="Proteomes" id="UP000682733">
    <property type="component" value="Unassembled WGS sequence"/>
</dbReference>
<evidence type="ECO:0000313" key="4">
    <source>
        <dbReference type="EMBL" id="CAF4293616.1"/>
    </source>
</evidence>
<protein>
    <recommendedName>
        <fullName evidence="1">Cyclin N-terminal domain-containing protein</fullName>
    </recommendedName>
</protein>
<feature type="domain" description="Cyclin N-terminal" evidence="1">
    <location>
        <begin position="2"/>
        <end position="60"/>
    </location>
</feature>
<organism evidence="3 6">
    <name type="scientific">Didymodactylos carnosus</name>
    <dbReference type="NCBI Taxonomy" id="1234261"/>
    <lineage>
        <taxon>Eukaryota</taxon>
        <taxon>Metazoa</taxon>
        <taxon>Spiralia</taxon>
        <taxon>Gnathifera</taxon>
        <taxon>Rotifera</taxon>
        <taxon>Eurotatoria</taxon>
        <taxon>Bdelloidea</taxon>
        <taxon>Philodinida</taxon>
        <taxon>Philodinidae</taxon>
        <taxon>Didymodactylos</taxon>
    </lineage>
</organism>
<dbReference type="Gene3D" id="1.10.472.10">
    <property type="entry name" value="Cyclin-like"/>
    <property type="match status" value="1"/>
</dbReference>
<dbReference type="InterPro" id="IPR006671">
    <property type="entry name" value="Cyclin_N"/>
</dbReference>
<dbReference type="EMBL" id="CAJNOK010034578">
    <property type="protein sequence ID" value="CAF1505341.1"/>
    <property type="molecule type" value="Genomic_DNA"/>
</dbReference>
<dbReference type="SUPFAM" id="SSF47954">
    <property type="entry name" value="Cyclin-like"/>
    <property type="match status" value="1"/>
</dbReference>
<evidence type="ECO:0000313" key="2">
    <source>
        <dbReference type="EMBL" id="CAF1505341.1"/>
    </source>
</evidence>